<name>A0A8J4Y5V4_CHIOP</name>
<accession>A0A8J4Y5V4</accession>
<dbReference type="GO" id="GO:0005938">
    <property type="term" value="C:cell cortex"/>
    <property type="evidence" value="ECO:0007669"/>
    <property type="project" value="TreeGrafter"/>
</dbReference>
<dbReference type="GO" id="GO:0030427">
    <property type="term" value="C:site of polarized growth"/>
    <property type="evidence" value="ECO:0007669"/>
    <property type="project" value="TreeGrafter"/>
</dbReference>
<reference evidence="2" key="1">
    <citation type="submission" date="2020-07" db="EMBL/GenBank/DDBJ databases">
        <title>The High-quality genome of the commercially important snow crab, Chionoecetes opilio.</title>
        <authorList>
            <person name="Jeong J.-H."/>
            <person name="Ryu S."/>
        </authorList>
    </citation>
    <scope>NUCLEOTIDE SEQUENCE</scope>
    <source>
        <strain evidence="2">MADBK_172401_WGS</strain>
        <tissue evidence="2">Digestive gland</tissue>
    </source>
</reference>
<sequence>MELVDPSTPPAAPPHAPHYCQLGEDHPKEVEELWAALCTCWPNNLRVIIRYLFIITGMAAAELLPYELMAEMGTVETLNCVIERTETPPFFRLTSMRKTSSHGEGGGVGGGGGGPTEQAGSERGTLHTKRHSGDHHDLPRERYSPM</sequence>
<protein>
    <submittedName>
        <fullName evidence="2">Protein furry</fullName>
    </submittedName>
</protein>
<keyword evidence="3" id="KW-1185">Reference proteome</keyword>
<gene>
    <name evidence="2" type="primary">fry_1</name>
    <name evidence="2" type="ORF">GWK47_053093</name>
</gene>
<proteinExistence type="predicted"/>
<dbReference type="Proteomes" id="UP000770661">
    <property type="component" value="Unassembled WGS sequence"/>
</dbReference>
<dbReference type="GO" id="GO:0031175">
    <property type="term" value="P:neuron projection development"/>
    <property type="evidence" value="ECO:0007669"/>
    <property type="project" value="TreeGrafter"/>
</dbReference>
<dbReference type="OrthoDB" id="6287725at2759"/>
<dbReference type="AlphaFoldDB" id="A0A8J4Y5V4"/>
<feature type="compositionally biased region" description="Gly residues" evidence="1">
    <location>
        <begin position="103"/>
        <end position="115"/>
    </location>
</feature>
<evidence type="ECO:0000313" key="3">
    <source>
        <dbReference type="Proteomes" id="UP000770661"/>
    </source>
</evidence>
<feature type="compositionally biased region" description="Basic and acidic residues" evidence="1">
    <location>
        <begin position="134"/>
        <end position="146"/>
    </location>
</feature>
<dbReference type="EMBL" id="JACEEZ010016629">
    <property type="protein sequence ID" value="KAG0718124.1"/>
    <property type="molecule type" value="Genomic_DNA"/>
</dbReference>
<evidence type="ECO:0000256" key="1">
    <source>
        <dbReference type="SAM" id="MobiDB-lite"/>
    </source>
</evidence>
<comment type="caution">
    <text evidence="2">The sequence shown here is derived from an EMBL/GenBank/DDBJ whole genome shotgun (WGS) entry which is preliminary data.</text>
</comment>
<organism evidence="2 3">
    <name type="scientific">Chionoecetes opilio</name>
    <name type="common">Atlantic snow crab</name>
    <name type="synonym">Cancer opilio</name>
    <dbReference type="NCBI Taxonomy" id="41210"/>
    <lineage>
        <taxon>Eukaryota</taxon>
        <taxon>Metazoa</taxon>
        <taxon>Ecdysozoa</taxon>
        <taxon>Arthropoda</taxon>
        <taxon>Crustacea</taxon>
        <taxon>Multicrustacea</taxon>
        <taxon>Malacostraca</taxon>
        <taxon>Eumalacostraca</taxon>
        <taxon>Eucarida</taxon>
        <taxon>Decapoda</taxon>
        <taxon>Pleocyemata</taxon>
        <taxon>Brachyura</taxon>
        <taxon>Eubrachyura</taxon>
        <taxon>Majoidea</taxon>
        <taxon>Majidae</taxon>
        <taxon>Chionoecetes</taxon>
    </lineage>
</organism>
<dbReference type="GO" id="GO:0000902">
    <property type="term" value="P:cell morphogenesis"/>
    <property type="evidence" value="ECO:0007669"/>
    <property type="project" value="InterPro"/>
</dbReference>
<evidence type="ECO:0000313" key="2">
    <source>
        <dbReference type="EMBL" id="KAG0718124.1"/>
    </source>
</evidence>
<feature type="region of interest" description="Disordered" evidence="1">
    <location>
        <begin position="95"/>
        <end position="146"/>
    </location>
</feature>
<dbReference type="PANTHER" id="PTHR12295">
    <property type="entry name" value="FURRY-RELATED"/>
    <property type="match status" value="1"/>
</dbReference>
<dbReference type="PANTHER" id="PTHR12295:SF30">
    <property type="entry name" value="PROTEIN FURRY"/>
    <property type="match status" value="1"/>
</dbReference>
<dbReference type="InterPro" id="IPR039867">
    <property type="entry name" value="Furry/Tao3/Mor2"/>
</dbReference>